<dbReference type="Gene3D" id="3.40.50.261">
    <property type="entry name" value="Succinyl-CoA synthetase domains"/>
    <property type="match status" value="1"/>
</dbReference>
<dbReference type="GO" id="GO:0009073">
    <property type="term" value="P:aromatic amino acid family biosynthetic process"/>
    <property type="evidence" value="ECO:0007669"/>
    <property type="project" value="UniProtKB-KW"/>
</dbReference>
<dbReference type="PROSITE" id="PS50975">
    <property type="entry name" value="ATP_GRASP"/>
    <property type="match status" value="1"/>
</dbReference>
<dbReference type="Pfam" id="PF01264">
    <property type="entry name" value="Chorismate_synt"/>
    <property type="match status" value="1"/>
</dbReference>
<dbReference type="GO" id="GO:0004775">
    <property type="term" value="F:succinate-CoA ligase (ADP-forming) activity"/>
    <property type="evidence" value="ECO:0007669"/>
    <property type="project" value="UniProtKB-UniRule"/>
</dbReference>
<dbReference type="Pfam" id="PF00549">
    <property type="entry name" value="Ligase_CoA"/>
    <property type="match status" value="1"/>
</dbReference>
<comment type="pathway">
    <text evidence="2 12">Carbohydrate metabolism; tricarboxylic acid cycle; succinate from succinyl-CoA (ligase route): step 1/1.</text>
</comment>
<dbReference type="EMBL" id="JAEAOA010001427">
    <property type="protein sequence ID" value="KAK3582187.1"/>
    <property type="molecule type" value="Genomic_DNA"/>
</dbReference>
<comment type="cofactor">
    <cofactor evidence="14">
        <name>FMNH2</name>
        <dbReference type="ChEBI" id="CHEBI:57618"/>
    </cofactor>
    <text evidence="14">Reduced FMN (FMNH(2)).</text>
</comment>
<dbReference type="AlphaFoldDB" id="A0AAE0RYQ6"/>
<reference evidence="16" key="3">
    <citation type="submission" date="2023-05" db="EMBL/GenBank/DDBJ databases">
        <authorList>
            <person name="Smith C.H."/>
        </authorList>
    </citation>
    <scope>NUCLEOTIDE SEQUENCE</scope>
    <source>
        <strain evidence="16">CHS0354</strain>
        <tissue evidence="16">Mantle</tissue>
    </source>
</reference>
<accession>A0AAE0RYQ6</accession>
<keyword evidence="10 14" id="KW-0057">Aromatic amino acid biosynthesis</keyword>
<evidence type="ECO:0000313" key="16">
    <source>
        <dbReference type="EMBL" id="KAK3582187.1"/>
    </source>
</evidence>
<dbReference type="Gene3D" id="3.30.470.20">
    <property type="entry name" value="ATP-grasp fold, B domain"/>
    <property type="match status" value="1"/>
</dbReference>
<name>A0AAE0RYQ6_9BIVA</name>
<dbReference type="GO" id="GO:0005829">
    <property type="term" value="C:cytosol"/>
    <property type="evidence" value="ECO:0007669"/>
    <property type="project" value="TreeGrafter"/>
</dbReference>
<dbReference type="InterPro" id="IPR000453">
    <property type="entry name" value="Chorismate_synth"/>
</dbReference>
<dbReference type="FunFam" id="3.40.50.261:FF:000001">
    <property type="entry name" value="Succinate--CoA ligase [ADP-forming] subunit beta"/>
    <property type="match status" value="1"/>
</dbReference>
<dbReference type="InterPro" id="IPR017866">
    <property type="entry name" value="Succ-CoA_synthase_bsu_CS"/>
</dbReference>
<dbReference type="InterPro" id="IPR016102">
    <property type="entry name" value="Succinyl-CoA_synth-like"/>
</dbReference>
<keyword evidence="11 14" id="KW-0456">Lyase</keyword>
<dbReference type="FunFam" id="3.30.470.20:FF:000002">
    <property type="entry name" value="Succinate--CoA ligase [ADP-forming] subunit beta"/>
    <property type="match status" value="1"/>
</dbReference>
<evidence type="ECO:0000256" key="6">
    <source>
        <dbReference type="ARBA" id="ARBA00022605"/>
    </source>
</evidence>
<keyword evidence="5 12" id="KW-0436">Ligase</keyword>
<evidence type="ECO:0000256" key="7">
    <source>
        <dbReference type="ARBA" id="ARBA00022723"/>
    </source>
</evidence>
<evidence type="ECO:0000256" key="5">
    <source>
        <dbReference type="ARBA" id="ARBA00022598"/>
    </source>
</evidence>
<sequence>MIFDTSSNSFGQHFKMMTFGESHGRFVGVVIDGVPPGQKIDLDIIQYELNRRKPGQSTVTTPRNESDKAEIVSGVLDGITTGTPLCILIKNQDQKSSDYEAISKMFRPGHASYTYIQKYGMFDFKGGGRASARETAVRVAAGAIAKQFLLSHHIQIFAFTRQVGHVISKCSASLVDPNIVESNIVRAPDLESADKMIELIHNVKEQGDSIGGIVEIVVKNLPAGLGEPLYHKLDADFASALMSLGAIKGFEIGDGFAVATKRGSENNDAFFMDEKKEFHTKTNHAGGVLGGISNGEDIIMKIAVKPPSSITKEILTANQDGEQVSFGIKGRHDPCLCPRVVPVAEAMVALIHEHQAKEILFNSGIAVPMGYVVHSPEEVGHIAYERFFSRSAHIIVLKAQIHAGGRGKAGGVKIVYSADEAYQVAKSIFGLPLVTHQTGPQGRIVRRFLLEQSVNIDKEFYVGITLDRSISKNVLMVSTEGGVEIEKIAEESPNKILKIPINPAYGLMAFEAREAAFFLGLSGKAFKQAVDFIQLLVKAYHKIDATLVEINPSVLTKEEDIIALDAKIDLDDNALFRHPEFMEMRDETEEDPLEVEATKSNLNYVKLDGNVGCMVNGAGLAMGTMDIIKLSGAEPANFLDVGGGANAKTVESGFRIILSDKNVKAILVNIFGGIVRCDRVASGIIEAAKNINLSVPVVVRLEGTNAEIAQKMLNDAGLNLISAKGLSDAADKIAKVIA</sequence>
<keyword evidence="8 12" id="KW-0547">Nucleotide-binding</keyword>
<dbReference type="GO" id="GO:0006104">
    <property type="term" value="P:succinyl-CoA metabolic process"/>
    <property type="evidence" value="ECO:0007669"/>
    <property type="project" value="TreeGrafter"/>
</dbReference>
<dbReference type="PROSITE" id="PS01217">
    <property type="entry name" value="SUCCINYL_COA_LIG_3"/>
    <property type="match status" value="1"/>
</dbReference>
<evidence type="ECO:0000256" key="3">
    <source>
        <dbReference type="ARBA" id="ARBA00008014"/>
    </source>
</evidence>
<dbReference type="InterPro" id="IPR020541">
    <property type="entry name" value="Chorismate_synthase_CS"/>
</dbReference>
<protein>
    <recommendedName>
        <fullName evidence="12">Succinate--CoA ligase [ADP-forming] subunit beta, mitochondrial</fullName>
        <ecNumber evidence="12">6.2.1.5</ecNumber>
    </recommendedName>
    <alternativeName>
        <fullName evidence="12">Succinyl-CoA synthetase beta chain</fullName>
        <shortName evidence="12">SCS-beta</shortName>
    </alternativeName>
</protein>
<evidence type="ECO:0000256" key="14">
    <source>
        <dbReference type="RuleBase" id="RU000605"/>
    </source>
</evidence>
<comment type="similarity">
    <text evidence="12">Belongs to the succinate/malate CoA ligase beta subunit family.</text>
</comment>
<comment type="cofactor">
    <cofactor evidence="12">
        <name>Mg(2+)</name>
        <dbReference type="ChEBI" id="CHEBI:18420"/>
    </cofactor>
    <text evidence="12">Binds 1 Mg(2+) ion per subunit.</text>
</comment>
<comment type="caution">
    <text evidence="16">The sequence shown here is derived from an EMBL/GenBank/DDBJ whole genome shotgun (WGS) entry which is preliminary data.</text>
</comment>
<comment type="pathway">
    <text evidence="1 14">Metabolic intermediate biosynthesis; chorismate biosynthesis; chorismate from D-erythrose 4-phosphate and phosphoenolpyruvate: step 7/7.</text>
</comment>
<dbReference type="CDD" id="cd07304">
    <property type="entry name" value="Chorismate_synthase"/>
    <property type="match status" value="1"/>
</dbReference>
<dbReference type="HAMAP" id="MF_00300">
    <property type="entry name" value="Chorismate_synth"/>
    <property type="match status" value="1"/>
</dbReference>
<keyword evidence="4 12" id="KW-0816">Tricarboxylic acid cycle</keyword>
<dbReference type="GO" id="GO:0005739">
    <property type="term" value="C:mitochondrion"/>
    <property type="evidence" value="ECO:0007669"/>
    <property type="project" value="UniProtKB-SubCell"/>
</dbReference>
<keyword evidence="17" id="KW-1185">Reference proteome</keyword>
<keyword evidence="7 12" id="KW-0479">Metal-binding</keyword>
<comment type="subunit">
    <text evidence="12">Heterodimer of an alpha and a beta subunit.</text>
</comment>
<dbReference type="PROSITE" id="PS00789">
    <property type="entry name" value="CHORISMATE_SYNTHASE_3"/>
    <property type="match status" value="1"/>
</dbReference>
<feature type="binding site" evidence="12">
    <location>
        <position position="551"/>
    </location>
    <ligand>
        <name>Mg(2+)</name>
        <dbReference type="ChEBI" id="CHEBI:18420"/>
    </ligand>
</feature>
<dbReference type="InterPro" id="IPR013815">
    <property type="entry name" value="ATP_grasp_subdomain_1"/>
</dbReference>
<comment type="similarity">
    <text evidence="3 14">Belongs to the chorismate synthase family.</text>
</comment>
<evidence type="ECO:0000313" key="17">
    <source>
        <dbReference type="Proteomes" id="UP001195483"/>
    </source>
</evidence>
<comment type="catalytic activity">
    <reaction evidence="12">
        <text>succinate + ATP + CoA = succinyl-CoA + ADP + phosphate</text>
        <dbReference type="Rhea" id="RHEA:17661"/>
        <dbReference type="ChEBI" id="CHEBI:30031"/>
        <dbReference type="ChEBI" id="CHEBI:30616"/>
        <dbReference type="ChEBI" id="CHEBI:43474"/>
        <dbReference type="ChEBI" id="CHEBI:57287"/>
        <dbReference type="ChEBI" id="CHEBI:57292"/>
        <dbReference type="ChEBI" id="CHEBI:456216"/>
        <dbReference type="EC" id="6.2.1.5"/>
    </reaction>
</comment>
<dbReference type="HAMAP" id="MF_00558">
    <property type="entry name" value="Succ_CoA_beta"/>
    <property type="match status" value="1"/>
</dbReference>
<dbReference type="InterPro" id="IPR005811">
    <property type="entry name" value="SUCC_ACL_C"/>
</dbReference>
<dbReference type="FunFam" id="3.30.1490.20:FF:000002">
    <property type="entry name" value="Succinate--CoA ligase [ADP-forming] subunit beta"/>
    <property type="match status" value="1"/>
</dbReference>
<dbReference type="SUPFAM" id="SSF52210">
    <property type="entry name" value="Succinyl-CoA synthetase domains"/>
    <property type="match status" value="1"/>
</dbReference>
<dbReference type="EC" id="6.2.1.5" evidence="12"/>
<dbReference type="NCBIfam" id="TIGR00033">
    <property type="entry name" value="aroC"/>
    <property type="match status" value="1"/>
</dbReference>
<evidence type="ECO:0000256" key="10">
    <source>
        <dbReference type="ARBA" id="ARBA00023141"/>
    </source>
</evidence>
<gene>
    <name evidence="16" type="ORF">CHS0354_023723</name>
</gene>
<dbReference type="PANTHER" id="PTHR11815:SF10">
    <property type="entry name" value="SUCCINATE--COA LIGASE [GDP-FORMING] SUBUNIT BETA, MITOCHONDRIAL"/>
    <property type="match status" value="1"/>
</dbReference>
<dbReference type="GO" id="GO:0008652">
    <property type="term" value="P:amino acid biosynthetic process"/>
    <property type="evidence" value="ECO:0007669"/>
    <property type="project" value="UniProtKB-KW"/>
</dbReference>
<dbReference type="Gene3D" id="3.30.1490.20">
    <property type="entry name" value="ATP-grasp fold, A domain"/>
    <property type="match status" value="1"/>
</dbReference>
<evidence type="ECO:0000256" key="11">
    <source>
        <dbReference type="ARBA" id="ARBA00023239"/>
    </source>
</evidence>
<dbReference type="PROSITE" id="PS00788">
    <property type="entry name" value="CHORISMATE_SYNTHASE_2"/>
    <property type="match status" value="1"/>
</dbReference>
<feature type="binding site" evidence="12">
    <location>
        <position position="565"/>
    </location>
    <ligand>
        <name>Mg(2+)</name>
        <dbReference type="ChEBI" id="CHEBI:18420"/>
    </ligand>
</feature>
<evidence type="ECO:0000256" key="2">
    <source>
        <dbReference type="ARBA" id="ARBA00005064"/>
    </source>
</evidence>
<comment type="catalytic activity">
    <reaction evidence="14">
        <text>5-O-(1-carboxyvinyl)-3-phosphoshikimate = chorismate + phosphate</text>
        <dbReference type="Rhea" id="RHEA:21020"/>
        <dbReference type="ChEBI" id="CHEBI:29748"/>
        <dbReference type="ChEBI" id="CHEBI:43474"/>
        <dbReference type="ChEBI" id="CHEBI:57701"/>
        <dbReference type="EC" id="4.2.3.5"/>
    </reaction>
</comment>
<dbReference type="InterPro" id="IPR005809">
    <property type="entry name" value="Succ_CoA_ligase-like_bsu"/>
</dbReference>
<proteinExistence type="inferred from homology"/>
<dbReference type="PANTHER" id="PTHR11815">
    <property type="entry name" value="SUCCINYL-COA SYNTHETASE BETA CHAIN"/>
    <property type="match status" value="1"/>
</dbReference>
<comment type="function">
    <text evidence="12">Succinyl-CoA synthetase functions in the citric acid cycle (TCA), coupling the hydrolysis of succinyl-CoA to the synthesis of ATP and thus represents the only step of substrate-level phosphorylation in the TCA. The beta subunit provides nucleotide specificity of the enzyme and binds the substrate succinate, while the binding sites for coenzyme A and phosphate are found in the alpha subunit.</text>
</comment>
<dbReference type="NCBIfam" id="NF003793">
    <property type="entry name" value="PRK05382.1"/>
    <property type="match status" value="1"/>
</dbReference>
<feature type="binding site" evidence="12">
    <location>
        <position position="459"/>
    </location>
    <ligand>
        <name>ATP</name>
        <dbReference type="ChEBI" id="CHEBI:30616"/>
    </ligand>
</feature>
<comment type="subcellular location">
    <subcellularLocation>
        <location evidence="12">Mitochondrion</location>
    </subcellularLocation>
</comment>
<evidence type="ECO:0000256" key="12">
    <source>
        <dbReference type="HAMAP-Rule" id="MF_03219"/>
    </source>
</evidence>
<feature type="binding site" evidence="12">
    <location>
        <begin position="405"/>
        <end position="407"/>
    </location>
    <ligand>
        <name>ATP</name>
        <dbReference type="ChEBI" id="CHEBI:30616"/>
    </ligand>
</feature>
<evidence type="ECO:0000256" key="4">
    <source>
        <dbReference type="ARBA" id="ARBA00022532"/>
    </source>
</evidence>
<dbReference type="NCBIfam" id="NF001913">
    <property type="entry name" value="PRK00696.1"/>
    <property type="match status" value="1"/>
</dbReference>
<reference evidence="16" key="1">
    <citation type="journal article" date="2021" name="Genome Biol. Evol.">
        <title>A High-Quality Reference Genome for a Parasitic Bivalve with Doubly Uniparental Inheritance (Bivalvia: Unionida).</title>
        <authorList>
            <person name="Smith C.H."/>
        </authorList>
    </citation>
    <scope>NUCLEOTIDE SEQUENCE</scope>
    <source>
        <strain evidence="16">CHS0354</strain>
    </source>
</reference>
<dbReference type="SUPFAM" id="SSF56059">
    <property type="entry name" value="Glutathione synthetase ATP-binding domain-like"/>
    <property type="match status" value="1"/>
</dbReference>
<feature type="binding site" evidence="12">
    <location>
        <position position="616"/>
    </location>
    <ligand>
        <name>substrate</name>
        <note>ligand shared with subunit alpha</note>
    </ligand>
</feature>
<feature type="binding site" evidence="12">
    <location>
        <begin position="673"/>
        <end position="675"/>
    </location>
    <ligand>
        <name>substrate</name>
        <note>ligand shared with subunit alpha</note>
    </ligand>
</feature>
<dbReference type="GO" id="GO:0042709">
    <property type="term" value="C:succinate-CoA ligase complex"/>
    <property type="evidence" value="ECO:0007669"/>
    <property type="project" value="TreeGrafter"/>
</dbReference>
<dbReference type="PROSITE" id="PS00787">
    <property type="entry name" value="CHORISMATE_SYNTHASE_1"/>
    <property type="match status" value="1"/>
</dbReference>
<evidence type="ECO:0000256" key="8">
    <source>
        <dbReference type="ARBA" id="ARBA00022741"/>
    </source>
</evidence>
<evidence type="ECO:0000256" key="9">
    <source>
        <dbReference type="ARBA" id="ARBA00022842"/>
    </source>
</evidence>
<dbReference type="SUPFAM" id="SSF103263">
    <property type="entry name" value="Chorismate synthase, AroC"/>
    <property type="match status" value="1"/>
</dbReference>
<dbReference type="GO" id="GO:0006099">
    <property type="term" value="P:tricarboxylic acid cycle"/>
    <property type="evidence" value="ECO:0007669"/>
    <property type="project" value="UniProtKB-UniRule"/>
</dbReference>
<keyword evidence="9 12" id="KW-0460">Magnesium</keyword>
<dbReference type="InterPro" id="IPR035904">
    <property type="entry name" value="Chorismate_synth_AroC_sf"/>
</dbReference>
<dbReference type="Gene3D" id="3.60.150.10">
    <property type="entry name" value="Chorismate synthase AroC"/>
    <property type="match status" value="1"/>
</dbReference>
<reference evidence="16" key="2">
    <citation type="journal article" date="2021" name="Genome Biol. Evol.">
        <title>Developing a high-quality reference genome for a parasitic bivalve with doubly uniparental inheritance (Bivalvia: Unionida).</title>
        <authorList>
            <person name="Smith C.H."/>
        </authorList>
    </citation>
    <scope>NUCLEOTIDE SEQUENCE</scope>
    <source>
        <strain evidence="16">CHS0354</strain>
        <tissue evidence="16">Mantle</tissue>
    </source>
</reference>
<keyword evidence="12 13" id="KW-0067">ATP-binding</keyword>
<dbReference type="GO" id="GO:0000287">
    <property type="term" value="F:magnesium ion binding"/>
    <property type="evidence" value="ECO:0007669"/>
    <property type="project" value="UniProtKB-UniRule"/>
</dbReference>
<keyword evidence="12" id="KW-0496">Mitochondrion</keyword>
<evidence type="ECO:0000259" key="15">
    <source>
        <dbReference type="PROSITE" id="PS50975"/>
    </source>
</evidence>
<feature type="binding site" evidence="12">
    <location>
        <position position="398"/>
    </location>
    <ligand>
        <name>ATP</name>
        <dbReference type="ChEBI" id="CHEBI:30616"/>
    </ligand>
</feature>
<dbReference type="InterPro" id="IPR011761">
    <property type="entry name" value="ATP-grasp"/>
</dbReference>
<dbReference type="GO" id="GO:0005524">
    <property type="term" value="F:ATP binding"/>
    <property type="evidence" value="ECO:0007669"/>
    <property type="project" value="UniProtKB-UniRule"/>
</dbReference>
<dbReference type="GO" id="GO:0004107">
    <property type="term" value="F:chorismate synthase activity"/>
    <property type="evidence" value="ECO:0007669"/>
    <property type="project" value="UniProtKB-EC"/>
</dbReference>
<keyword evidence="6 14" id="KW-0028">Amino-acid biosynthesis</keyword>
<organism evidence="16 17">
    <name type="scientific">Potamilus streckersoni</name>
    <dbReference type="NCBI Taxonomy" id="2493646"/>
    <lineage>
        <taxon>Eukaryota</taxon>
        <taxon>Metazoa</taxon>
        <taxon>Spiralia</taxon>
        <taxon>Lophotrochozoa</taxon>
        <taxon>Mollusca</taxon>
        <taxon>Bivalvia</taxon>
        <taxon>Autobranchia</taxon>
        <taxon>Heteroconchia</taxon>
        <taxon>Palaeoheterodonta</taxon>
        <taxon>Unionida</taxon>
        <taxon>Unionoidea</taxon>
        <taxon>Unionidae</taxon>
        <taxon>Ambleminae</taxon>
        <taxon>Lampsilini</taxon>
        <taxon>Potamilus</taxon>
    </lineage>
</organism>
<dbReference type="NCBIfam" id="TIGR01016">
    <property type="entry name" value="sucCoAbeta"/>
    <property type="match status" value="1"/>
</dbReference>
<evidence type="ECO:0000256" key="13">
    <source>
        <dbReference type="PROSITE-ProRule" id="PRU00409"/>
    </source>
</evidence>
<feature type="domain" description="ATP-grasp" evidence="15">
    <location>
        <begin position="357"/>
        <end position="579"/>
    </location>
</feature>
<evidence type="ECO:0000256" key="1">
    <source>
        <dbReference type="ARBA" id="ARBA00005044"/>
    </source>
</evidence>
<dbReference type="Proteomes" id="UP001195483">
    <property type="component" value="Unassembled WGS sequence"/>
</dbReference>